<feature type="transmembrane region" description="Helical" evidence="1">
    <location>
        <begin position="180"/>
        <end position="209"/>
    </location>
</feature>
<feature type="transmembrane region" description="Helical" evidence="1">
    <location>
        <begin position="312"/>
        <end position="332"/>
    </location>
</feature>
<dbReference type="InterPro" id="IPR018580">
    <property type="entry name" value="Uncharacterised_YfhO"/>
</dbReference>
<feature type="transmembrane region" description="Helical" evidence="1">
    <location>
        <begin position="9"/>
        <end position="28"/>
    </location>
</feature>
<evidence type="ECO:0008006" key="4">
    <source>
        <dbReference type="Google" id="ProtNLM"/>
    </source>
</evidence>
<feature type="transmembrane region" description="Helical" evidence="1">
    <location>
        <begin position="155"/>
        <end position="174"/>
    </location>
</feature>
<keyword evidence="1" id="KW-0812">Transmembrane</keyword>
<organism evidence="2 3">
    <name type="scientific">Enterococcus rotai</name>
    <dbReference type="NCBI Taxonomy" id="118060"/>
    <lineage>
        <taxon>Bacteria</taxon>
        <taxon>Bacillati</taxon>
        <taxon>Bacillota</taxon>
        <taxon>Bacilli</taxon>
        <taxon>Lactobacillales</taxon>
        <taxon>Enterococcaceae</taxon>
        <taxon>Enterococcus</taxon>
    </lineage>
</organism>
<dbReference type="Proteomes" id="UP000067523">
    <property type="component" value="Chromosome"/>
</dbReference>
<protein>
    <recommendedName>
        <fullName evidence="4">Membrane protein 6-pyruvoyl-tetrahydropterin synthase-related domain-containing protein</fullName>
    </recommendedName>
</protein>
<evidence type="ECO:0000313" key="2">
    <source>
        <dbReference type="EMBL" id="ALS37856.1"/>
    </source>
</evidence>
<keyword evidence="1" id="KW-1133">Transmembrane helix</keyword>
<feature type="transmembrane region" description="Helical" evidence="1">
    <location>
        <begin position="69"/>
        <end position="88"/>
    </location>
</feature>
<feature type="transmembrane region" description="Helical" evidence="1">
    <location>
        <begin position="344"/>
        <end position="362"/>
    </location>
</feature>
<evidence type="ECO:0000313" key="3">
    <source>
        <dbReference type="Proteomes" id="UP000067523"/>
    </source>
</evidence>
<dbReference type="AlphaFoldDB" id="A0A0U2XCF1"/>
<dbReference type="EMBL" id="CP013655">
    <property type="protein sequence ID" value="ALS37856.1"/>
    <property type="molecule type" value="Genomic_DNA"/>
</dbReference>
<name>A0A0U2XCF1_9ENTE</name>
<reference evidence="3" key="1">
    <citation type="submission" date="2015-12" db="EMBL/GenBank/DDBJ databases">
        <authorList>
            <person name="Lauer A."/>
            <person name="Humrighouse B."/>
            <person name="Loparev V."/>
            <person name="Shewmaker P.L."/>
            <person name="Whitney A.M."/>
            <person name="McLaughlin R.W."/>
        </authorList>
    </citation>
    <scope>NUCLEOTIDE SEQUENCE [LARGE SCALE GENOMIC DNA]</scope>
    <source>
        <strain evidence="3">LMG 26678</strain>
    </source>
</reference>
<dbReference type="Pfam" id="PF09586">
    <property type="entry name" value="YfhO"/>
    <property type="match status" value="1"/>
</dbReference>
<evidence type="ECO:0000256" key="1">
    <source>
        <dbReference type="SAM" id="Phobius"/>
    </source>
</evidence>
<feature type="transmembrane region" description="Helical" evidence="1">
    <location>
        <begin position="368"/>
        <end position="389"/>
    </location>
</feature>
<feature type="transmembrane region" description="Helical" evidence="1">
    <location>
        <begin position="100"/>
        <end position="121"/>
    </location>
</feature>
<gene>
    <name evidence="2" type="ORF">ATZ35_12070</name>
</gene>
<proteinExistence type="predicted"/>
<accession>A0A0U2XCF1</accession>
<feature type="transmembrane region" description="Helical" evidence="1">
    <location>
        <begin position="287"/>
        <end position="306"/>
    </location>
</feature>
<feature type="transmembrane region" description="Helical" evidence="1">
    <location>
        <begin position="221"/>
        <end position="241"/>
    </location>
</feature>
<sequence>MNIVYKKRSIILLILLFISILSIFPYFFNNYIFSQDDLLFHRTRLESYTEAIRHLDFFPRVFPTMGLNFGYAADLFYPSILLLPFALFRIVGLAFVPSYYLYQFLISFVTAATSYYFLYSIKKSKKQALLFACFYTLSSYRLIDQSVRAALGETLAFAFLPLFALGVYSIVYTTKHRWQLLAVATTLLIASHLITAFYSFIFLMFFILINWKKSKLAQVKSLIQSGLLTLCLSAWFLFPYLEQVTQLTFNFSNTTLWSSGLNFSLANLIVNSLANVSAPFTELKPNIGLLLIVFVIIAGIHFRQLTTLNKRLAVVTFLLIVLATNLFPWGLFKLSIIAKIQFPWRMLLFASFFASLLAVGMIEQFRLLSTKMVIVFILITSLLTLGFNVNNLVQSTEQHNITVTNNNVSVFYESEIGHGKEYLVKDTDFKKYFAAPGLIIDGIPYTSTPNQIKNNYDHSNYTVRINGNQEVQLPKFYYKGYEVKVDQEVAKAYNKNGLLTVTLDPGVHSIEIFYKKTNIQKLSVIFSFITAGTLVLYNRLKKRR</sequence>
<keyword evidence="1" id="KW-0472">Membrane</keyword>
<feature type="transmembrane region" description="Helical" evidence="1">
    <location>
        <begin position="261"/>
        <end position="280"/>
    </location>
</feature>
<dbReference type="KEGG" id="erx:ATZ35_12070"/>
<keyword evidence="3" id="KW-1185">Reference proteome</keyword>